<proteinExistence type="predicted"/>
<comment type="caution">
    <text evidence="1">The sequence shown here is derived from an EMBL/GenBank/DDBJ whole genome shotgun (WGS) entry which is preliminary data.</text>
</comment>
<gene>
    <name evidence="1" type="ORF">Fcan01_03316</name>
</gene>
<reference evidence="1 2" key="1">
    <citation type="submission" date="2015-12" db="EMBL/GenBank/DDBJ databases">
        <title>The genome of Folsomia candida.</title>
        <authorList>
            <person name="Faddeeva A."/>
            <person name="Derks M.F."/>
            <person name="Anvar Y."/>
            <person name="Smit S."/>
            <person name="Van Straalen N."/>
            <person name="Roelofs D."/>
        </authorList>
    </citation>
    <scope>NUCLEOTIDE SEQUENCE [LARGE SCALE GENOMIC DNA]</scope>
    <source>
        <strain evidence="1 2">VU population</strain>
        <tissue evidence="1">Whole body</tissue>
    </source>
</reference>
<evidence type="ECO:0000313" key="2">
    <source>
        <dbReference type="Proteomes" id="UP000198287"/>
    </source>
</evidence>
<dbReference type="EMBL" id="LNIX01000001">
    <property type="protein sequence ID" value="OXA63496.1"/>
    <property type="molecule type" value="Genomic_DNA"/>
</dbReference>
<dbReference type="AlphaFoldDB" id="A0A226F3K6"/>
<protein>
    <submittedName>
        <fullName evidence="1">Uncharacterized protein</fullName>
    </submittedName>
</protein>
<dbReference type="Proteomes" id="UP000198287">
    <property type="component" value="Unassembled WGS sequence"/>
</dbReference>
<organism evidence="1 2">
    <name type="scientific">Folsomia candida</name>
    <name type="common">Springtail</name>
    <dbReference type="NCBI Taxonomy" id="158441"/>
    <lineage>
        <taxon>Eukaryota</taxon>
        <taxon>Metazoa</taxon>
        <taxon>Ecdysozoa</taxon>
        <taxon>Arthropoda</taxon>
        <taxon>Hexapoda</taxon>
        <taxon>Collembola</taxon>
        <taxon>Entomobryomorpha</taxon>
        <taxon>Isotomoidea</taxon>
        <taxon>Isotomidae</taxon>
        <taxon>Proisotominae</taxon>
        <taxon>Folsomia</taxon>
    </lineage>
</organism>
<evidence type="ECO:0000313" key="1">
    <source>
        <dbReference type="EMBL" id="OXA63496.1"/>
    </source>
</evidence>
<name>A0A226F3K6_FOLCA</name>
<keyword evidence="2" id="KW-1185">Reference proteome</keyword>
<sequence length="467" mass="53352">MESDPSISKCSQEQAFRFNRPVPPAPPILRPSLIFSSPTQSEIRLNDVWPLIHDRLVTYLNERGNAESNLRSAAETRLHTILKTTGGMGAATQNIELTLLFKLLRMLDIDTKELKSSNQTIDHKVLVLKLNVWALNVWKTLDFSTVQDKMRYVTMFEDKFCSTLHKIRLDSALSLKVVSSKNALDLLGVMKKIQTIWVEELNVATIKMKNGNIVDKIEEILKQDIKEKHELTTTKDDLLFYKQYVNVKKQLENECHLSYKDTPMSVAIQGRLIKKMADVFLQSVQTDKAHGDHFFIQALLHKTAMSCLSYKRALVWVIMLILPHLVANSRAGGIIRLMHLTQGLLRQTMTLDHSISRRDEVSAWKAILTSNLSSEDISYFHSIILSKRIFDKIPFNEKVFENFYPEVDKVDKESASQSQIYNTSSSFVYDSELCDVDVSLLVSDDSVDPWKIKGTVNWETGLISEDL</sequence>
<accession>A0A226F3K6</accession>